<gene>
    <name evidence="2" type="ORF">DIS17_06140</name>
</gene>
<reference evidence="2" key="1">
    <citation type="submission" date="2018-05" db="EMBL/GenBank/DDBJ databases">
        <title>Genome Comparison of Lactic Acid Bacteria Isolated from non-Wheat Sourdough.</title>
        <authorList>
            <person name="Rice T."/>
            <person name="Axel C."/>
            <person name="Lynch K.M."/>
            <person name="Benz C."/>
            <person name="Arendt E.K."/>
            <person name="Coffey A."/>
        </authorList>
    </citation>
    <scope>NUCLEOTIDE SEQUENCE</scope>
    <source>
        <strain evidence="2">TR055</strain>
    </source>
</reference>
<sequence>MTEMNLDHLTQQVTTIVQDVLAAAKLHRGDVFVLGCSTSEVVGGHIGKNSDLAVGTTIIRALRAQLDPQGIHLAVQGCEHINRSLVVERAVAADKGFEEVTVVPALHAGGACSIAAFQQFTDPIEVEHVVAQAGLDIGDTAIGMHVKFVQVPVRPSILELGGAHVTALRSRPKYVGGPRANYDPIA</sequence>
<accession>A0A0C1M2U8</accession>
<dbReference type="Proteomes" id="UP000785759">
    <property type="component" value="Unassembled WGS sequence"/>
</dbReference>
<dbReference type="OrthoDB" id="9803187at2"/>
<evidence type="ECO:0000313" key="3">
    <source>
        <dbReference type="Proteomes" id="UP000785759"/>
    </source>
</evidence>
<dbReference type="OMA" id="FIGMHLR"/>
<dbReference type="InterPro" id="IPR028345">
    <property type="entry name" value="Antibiotic_NAT-like"/>
</dbReference>
<proteinExistence type="inferred from homology"/>
<dbReference type="EMBL" id="QFDK01000005">
    <property type="protein sequence ID" value="TOZ04533.1"/>
    <property type="molecule type" value="Genomic_DNA"/>
</dbReference>
<dbReference type="AlphaFoldDB" id="A0A0C1M2U8"/>
<evidence type="ECO:0000256" key="1">
    <source>
        <dbReference type="HAMAP-Rule" id="MF_00800"/>
    </source>
</evidence>
<dbReference type="Gene3D" id="3.40.50.10360">
    <property type="entry name" value="Hypothetical protein TT1679"/>
    <property type="match status" value="1"/>
</dbReference>
<comment type="similarity">
    <text evidence="1">Belongs to the UPF0340 family.</text>
</comment>
<protein>
    <recommendedName>
        <fullName evidence="1">UPF0340 protein DIS17_06140</fullName>
    </recommendedName>
</protein>
<comment type="caution">
    <text evidence="2">The sequence shown here is derived from an EMBL/GenBank/DDBJ whole genome shotgun (WGS) entry which is preliminary data.</text>
</comment>
<dbReference type="NCBIfam" id="TIGR01440">
    <property type="entry name" value="TIGR01440 family protein"/>
    <property type="match status" value="1"/>
</dbReference>
<dbReference type="RefSeq" id="WP_011668924.1">
    <property type="nucleotide sequence ID" value="NZ_BBOW01000095.1"/>
</dbReference>
<name>A0A0C1M2U8_LEVBR</name>
<dbReference type="InterPro" id="IPR006340">
    <property type="entry name" value="DUF436"/>
</dbReference>
<dbReference type="SUPFAM" id="SSF110710">
    <property type="entry name" value="TTHA0583/YokD-like"/>
    <property type="match status" value="1"/>
</dbReference>
<dbReference type="HAMAP" id="MF_00800">
    <property type="entry name" value="UPF0340"/>
    <property type="match status" value="1"/>
</dbReference>
<organism evidence="2 3">
    <name type="scientific">Levilactobacillus brevis</name>
    <name type="common">Lactobacillus brevis</name>
    <dbReference type="NCBI Taxonomy" id="1580"/>
    <lineage>
        <taxon>Bacteria</taxon>
        <taxon>Bacillati</taxon>
        <taxon>Bacillota</taxon>
        <taxon>Bacilli</taxon>
        <taxon>Lactobacillales</taxon>
        <taxon>Lactobacillaceae</taxon>
        <taxon>Levilactobacillus</taxon>
    </lineage>
</organism>
<dbReference type="Pfam" id="PF04260">
    <property type="entry name" value="DUF436"/>
    <property type="match status" value="1"/>
</dbReference>
<evidence type="ECO:0000313" key="2">
    <source>
        <dbReference type="EMBL" id="TOZ04533.1"/>
    </source>
</evidence>
<dbReference type="PIRSF" id="PIRSF007510">
    <property type="entry name" value="UCP007510"/>
    <property type="match status" value="1"/>
</dbReference>